<keyword evidence="3" id="KW-0238">DNA-binding</keyword>
<evidence type="ECO:0000256" key="2">
    <source>
        <dbReference type="ARBA" id="ARBA00023015"/>
    </source>
</evidence>
<dbReference type="Pfam" id="PF03466">
    <property type="entry name" value="LysR_substrate"/>
    <property type="match status" value="1"/>
</dbReference>
<dbReference type="Gene3D" id="3.40.190.290">
    <property type="match status" value="1"/>
</dbReference>
<sequence length="307" mass="33166">MSTQFDNVSLSQLRCFIAVIDARSFAGAARHLALTTSGVSKTISRLEAAYGLRLLHRSTHSISPTEAGEKLIGPARAVLNGAAEIDAILTHASKSAAMGNVRISAPPAFIRRCLVPLLPAFIERHPDIVLDLRASDAIVDLAEVGLDLAIRSGPLDGVPGHVGRLWFEFDWVTCGSPSYLKRRGTPRTPADLATHGLIGYRNTRTGLVEPWRLRAESFPRPPAWSFVTDDAESVLQAAVNGAGIMWGPRWLAADGLASGKVIEVLPDWRGNTTPVSILRRGQTLLPTRVRAVIDFLRSRAATFGEAK</sequence>
<dbReference type="Proteomes" id="UP000627464">
    <property type="component" value="Unassembled WGS sequence"/>
</dbReference>
<name>A0ABQ1G575_9GAMM</name>
<dbReference type="Pfam" id="PF00126">
    <property type="entry name" value="HTH_1"/>
    <property type="match status" value="1"/>
</dbReference>
<dbReference type="PANTHER" id="PTHR30537:SF72">
    <property type="entry name" value="LYSR FAMILY TRANSCRIPTIONAL REGULATOR"/>
    <property type="match status" value="1"/>
</dbReference>
<comment type="caution">
    <text evidence="6">The sequence shown here is derived from an EMBL/GenBank/DDBJ whole genome shotgun (WGS) entry which is preliminary data.</text>
</comment>
<keyword evidence="4" id="KW-0804">Transcription</keyword>
<dbReference type="Gene3D" id="1.10.10.10">
    <property type="entry name" value="Winged helix-like DNA-binding domain superfamily/Winged helix DNA-binding domain"/>
    <property type="match status" value="1"/>
</dbReference>
<dbReference type="PROSITE" id="PS50931">
    <property type="entry name" value="HTH_LYSR"/>
    <property type="match status" value="1"/>
</dbReference>
<gene>
    <name evidence="6" type="ORF">GCM10011328_08840</name>
</gene>
<evidence type="ECO:0000256" key="1">
    <source>
        <dbReference type="ARBA" id="ARBA00009437"/>
    </source>
</evidence>
<reference evidence="7" key="1">
    <citation type="journal article" date="2019" name="Int. J. Syst. Evol. Microbiol.">
        <title>The Global Catalogue of Microorganisms (GCM) 10K type strain sequencing project: providing services to taxonomists for standard genome sequencing and annotation.</title>
        <authorList>
            <consortium name="The Broad Institute Genomics Platform"/>
            <consortium name="The Broad Institute Genome Sequencing Center for Infectious Disease"/>
            <person name="Wu L."/>
            <person name="Ma J."/>
        </authorList>
    </citation>
    <scope>NUCLEOTIDE SEQUENCE [LARGE SCALE GENOMIC DNA]</scope>
    <source>
        <strain evidence="7">CGMCC 1.12806</strain>
    </source>
</reference>
<evidence type="ECO:0000259" key="5">
    <source>
        <dbReference type="PROSITE" id="PS50931"/>
    </source>
</evidence>
<dbReference type="InterPro" id="IPR000847">
    <property type="entry name" value="LysR_HTH_N"/>
</dbReference>
<dbReference type="PANTHER" id="PTHR30537">
    <property type="entry name" value="HTH-TYPE TRANSCRIPTIONAL REGULATOR"/>
    <property type="match status" value="1"/>
</dbReference>
<evidence type="ECO:0000313" key="7">
    <source>
        <dbReference type="Proteomes" id="UP000627464"/>
    </source>
</evidence>
<comment type="similarity">
    <text evidence="1">Belongs to the LysR transcriptional regulatory family.</text>
</comment>
<dbReference type="SUPFAM" id="SSF53850">
    <property type="entry name" value="Periplasmic binding protein-like II"/>
    <property type="match status" value="1"/>
</dbReference>
<organism evidence="6 7">
    <name type="scientific">Hafnia psychrotolerans</name>
    <dbReference type="NCBI Taxonomy" id="1477018"/>
    <lineage>
        <taxon>Bacteria</taxon>
        <taxon>Pseudomonadati</taxon>
        <taxon>Pseudomonadota</taxon>
        <taxon>Gammaproteobacteria</taxon>
        <taxon>Enterobacterales</taxon>
        <taxon>Hafniaceae</taxon>
        <taxon>Hafnia</taxon>
    </lineage>
</organism>
<accession>A0ABQ1G575</accession>
<evidence type="ECO:0000256" key="4">
    <source>
        <dbReference type="ARBA" id="ARBA00023163"/>
    </source>
</evidence>
<proteinExistence type="inferred from homology"/>
<evidence type="ECO:0000313" key="6">
    <source>
        <dbReference type="EMBL" id="GGA36241.1"/>
    </source>
</evidence>
<evidence type="ECO:0000256" key="3">
    <source>
        <dbReference type="ARBA" id="ARBA00023125"/>
    </source>
</evidence>
<keyword evidence="7" id="KW-1185">Reference proteome</keyword>
<dbReference type="EMBL" id="BMFZ01000002">
    <property type="protein sequence ID" value="GGA36241.1"/>
    <property type="molecule type" value="Genomic_DNA"/>
</dbReference>
<dbReference type="SUPFAM" id="SSF46785">
    <property type="entry name" value="Winged helix' DNA-binding domain"/>
    <property type="match status" value="1"/>
</dbReference>
<keyword evidence="2" id="KW-0805">Transcription regulation</keyword>
<dbReference type="InterPro" id="IPR058163">
    <property type="entry name" value="LysR-type_TF_proteobact-type"/>
</dbReference>
<dbReference type="CDD" id="cd08422">
    <property type="entry name" value="PBP2_CrgA_like"/>
    <property type="match status" value="1"/>
</dbReference>
<dbReference type="InterPro" id="IPR005119">
    <property type="entry name" value="LysR_subst-bd"/>
</dbReference>
<feature type="domain" description="HTH lysR-type" evidence="5">
    <location>
        <begin position="8"/>
        <end position="65"/>
    </location>
</feature>
<dbReference type="InterPro" id="IPR036390">
    <property type="entry name" value="WH_DNA-bd_sf"/>
</dbReference>
<protein>
    <submittedName>
        <fullName evidence="6">Transcriptional regulator</fullName>
    </submittedName>
</protein>
<dbReference type="InterPro" id="IPR036388">
    <property type="entry name" value="WH-like_DNA-bd_sf"/>
</dbReference>